<dbReference type="GO" id="GO:0016740">
    <property type="term" value="F:transferase activity"/>
    <property type="evidence" value="ECO:0007669"/>
    <property type="project" value="UniProtKB-KW"/>
</dbReference>
<keyword evidence="1" id="KW-1133">Transmembrane helix</keyword>
<evidence type="ECO:0000256" key="1">
    <source>
        <dbReference type="SAM" id="Phobius"/>
    </source>
</evidence>
<sequence>MSAFFKQIYRYTRPRTYRHNENLWPFCQITRASKGEIIQLCYKGKLVPLLNWNNHFSGDVLVTATGPSIKSMDFTAMPAMTVLGVNGAYTLKERLNFQLYIIVDMSFMDKRADILKEIIADSELILFTTLHGIVRIIDRFTLEAVRCQLALIEDACYRIYQPRVSLNDIRYLFSKEPHIYLSSENPNIAFTTDIRSGVFDAGTVVFWALQILLFLGFTRFYLAGLDMTNFHQPRFYESDSNKMPSSLEKKFKSLIVPAFTLAGEVLKEKGIRVKNLSLYSALSNDIFEKVSIRDAFQD</sequence>
<name>G3ADR4_9GAMM</name>
<reference evidence="2" key="1">
    <citation type="journal article" date="2012" name="ISME J.">
        <title>Bacteriocyte-associated gammaproteobacterial symbionts of the Adelges nordmannianae/piceae complex (Hemiptera: Adelgidae).</title>
        <authorList>
            <person name="Toenshoff E.R."/>
            <person name="Penz T."/>
            <person name="Narzt T."/>
            <person name="Collingro A."/>
            <person name="Schmitz-Esser S."/>
            <person name="Pfeiffer S."/>
            <person name="Klepal W."/>
            <person name="Wagner M."/>
            <person name="Weinmaier T."/>
            <person name="Rattei T."/>
            <person name="Horn M."/>
        </authorList>
    </citation>
    <scope>NUCLEOTIDE SEQUENCE</scope>
    <source>
        <strain evidence="2">Klausen-Leopoldsdorf</strain>
    </source>
</reference>
<feature type="transmembrane region" description="Helical" evidence="1">
    <location>
        <begin position="204"/>
        <end position="222"/>
    </location>
</feature>
<dbReference type="Gene3D" id="3.90.1480.10">
    <property type="entry name" value="Alpha-2,3-sialyltransferase"/>
    <property type="match status" value="1"/>
</dbReference>
<keyword evidence="2" id="KW-0808">Transferase</keyword>
<dbReference type="EMBL" id="FR872579">
    <property type="protein sequence ID" value="CCB84926.1"/>
    <property type="molecule type" value="Genomic_DNA"/>
</dbReference>
<proteinExistence type="predicted"/>
<keyword evidence="1" id="KW-0812">Transmembrane</keyword>
<evidence type="ECO:0000313" key="2">
    <source>
        <dbReference type="EMBL" id="CCB84926.1"/>
    </source>
</evidence>
<keyword evidence="1" id="KW-0472">Membrane</keyword>
<organism evidence="2">
    <name type="scientific">Candidatus Steffania adelgidicola str. Klausen-Leopoldsdorf</name>
    <dbReference type="NCBI Taxonomy" id="994478"/>
    <lineage>
        <taxon>Bacteria</taxon>
        <taxon>Pseudomonadati</taxon>
        <taxon>Pseudomonadota</taxon>
        <taxon>Gammaproteobacteria</taxon>
        <taxon>Candidatus Steffania</taxon>
    </lineage>
</organism>
<accession>G3ADR4</accession>
<gene>
    <name evidence="2" type="ORF">STA_A00250</name>
</gene>
<dbReference type="AlphaFoldDB" id="G3ADR4"/>
<protein>
    <submittedName>
        <fullName evidence="2">Putative lipopolysaccharide glycosyltransferase</fullName>
    </submittedName>
</protein>